<accession>A0A1H2VKR8</accession>
<reference evidence="2" key="1">
    <citation type="submission" date="2016-10" db="EMBL/GenBank/DDBJ databases">
        <authorList>
            <person name="Varghese N."/>
            <person name="Submissions S."/>
        </authorList>
    </citation>
    <scope>NUCLEOTIDE SEQUENCE [LARGE SCALE GENOMIC DNA]</scope>
    <source>
        <strain evidence="2">DSM 25030</strain>
    </source>
</reference>
<dbReference type="PANTHER" id="PTHR36439">
    <property type="entry name" value="BLL4334 PROTEIN"/>
    <property type="match status" value="1"/>
</dbReference>
<protein>
    <submittedName>
        <fullName evidence="1">Uncharacterized conserved protein, DUF1697 family</fullName>
    </submittedName>
</protein>
<dbReference type="PANTHER" id="PTHR36439:SF1">
    <property type="entry name" value="DUF1697 DOMAIN-CONTAINING PROTEIN"/>
    <property type="match status" value="1"/>
</dbReference>
<gene>
    <name evidence="1" type="ORF">SAMN04487892_2106</name>
</gene>
<organism evidence="1 2">
    <name type="scientific">Flagellimonas zhangzhouensis</name>
    <dbReference type="NCBI Taxonomy" id="1073328"/>
    <lineage>
        <taxon>Bacteria</taxon>
        <taxon>Pseudomonadati</taxon>
        <taxon>Bacteroidota</taxon>
        <taxon>Flavobacteriia</taxon>
        <taxon>Flavobacteriales</taxon>
        <taxon>Flavobacteriaceae</taxon>
        <taxon>Flagellimonas</taxon>
    </lineage>
</organism>
<dbReference type="RefSeq" id="WP_254774797.1">
    <property type="nucleotide sequence ID" value="NZ_FNMY01000002.1"/>
</dbReference>
<dbReference type="Gene3D" id="3.30.70.1280">
    <property type="entry name" value="SP0830-like domains"/>
    <property type="match status" value="1"/>
</dbReference>
<name>A0A1H2VKR8_9FLAO</name>
<dbReference type="Proteomes" id="UP000199592">
    <property type="component" value="Unassembled WGS sequence"/>
</dbReference>
<dbReference type="STRING" id="1073328.SAMN05216294_0187"/>
<keyword evidence="2" id="KW-1185">Reference proteome</keyword>
<dbReference type="Pfam" id="PF08002">
    <property type="entry name" value="DUF1697"/>
    <property type="match status" value="1"/>
</dbReference>
<evidence type="ECO:0000313" key="2">
    <source>
        <dbReference type="Proteomes" id="UP000199592"/>
    </source>
</evidence>
<dbReference type="AlphaFoldDB" id="A0A1H2VKR8"/>
<evidence type="ECO:0000313" key="1">
    <source>
        <dbReference type="EMBL" id="SDW68469.1"/>
    </source>
</evidence>
<dbReference type="PIRSF" id="PIRSF008502">
    <property type="entry name" value="UCP008502"/>
    <property type="match status" value="1"/>
</dbReference>
<dbReference type="EMBL" id="FNMY01000002">
    <property type="protein sequence ID" value="SDW68469.1"/>
    <property type="molecule type" value="Genomic_DNA"/>
</dbReference>
<sequence length="177" mass="20243">MFVALLRGINVSGQKKIKMADLRAVLEGVGLQNVQTYIQSGNVVFESKEQDKSKLEQLIFNTIQKQFGFEVPTLTLRAKEIDAIIKSNPFLGKEEENKLYFVLLKQKPSTDVTSEFNQLKYVHEDFQVSDNCVYLLCKNGYGNAKLNNNLIEKKLKVEATTRNLKTMQKLLEMTQTM</sequence>
<dbReference type="Gene3D" id="3.30.70.1260">
    <property type="entry name" value="bacterial protein sp0830 like"/>
    <property type="match status" value="1"/>
</dbReference>
<dbReference type="InterPro" id="IPR012545">
    <property type="entry name" value="DUF1697"/>
</dbReference>
<proteinExistence type="predicted"/>
<dbReference type="SUPFAM" id="SSF160379">
    <property type="entry name" value="SP0830-like"/>
    <property type="match status" value="1"/>
</dbReference>